<comment type="caution">
    <text evidence="1">The sequence shown here is derived from an EMBL/GenBank/DDBJ whole genome shotgun (WGS) entry which is preliminary data.</text>
</comment>
<dbReference type="EMBL" id="CM042015">
    <property type="protein sequence ID" value="KAI3709465.1"/>
    <property type="molecule type" value="Genomic_DNA"/>
</dbReference>
<name>A0ACB9AM00_CICIN</name>
<organism evidence="1 2">
    <name type="scientific">Cichorium intybus</name>
    <name type="common">Chicory</name>
    <dbReference type="NCBI Taxonomy" id="13427"/>
    <lineage>
        <taxon>Eukaryota</taxon>
        <taxon>Viridiplantae</taxon>
        <taxon>Streptophyta</taxon>
        <taxon>Embryophyta</taxon>
        <taxon>Tracheophyta</taxon>
        <taxon>Spermatophyta</taxon>
        <taxon>Magnoliopsida</taxon>
        <taxon>eudicotyledons</taxon>
        <taxon>Gunneridae</taxon>
        <taxon>Pentapetalae</taxon>
        <taxon>asterids</taxon>
        <taxon>campanulids</taxon>
        <taxon>Asterales</taxon>
        <taxon>Asteraceae</taxon>
        <taxon>Cichorioideae</taxon>
        <taxon>Cichorieae</taxon>
        <taxon>Cichoriinae</taxon>
        <taxon>Cichorium</taxon>
    </lineage>
</organism>
<reference evidence="1 2" key="2">
    <citation type="journal article" date="2022" name="Mol. Ecol. Resour.">
        <title>The genomes of chicory, endive, great burdock and yacon provide insights into Asteraceae paleo-polyploidization history and plant inulin production.</title>
        <authorList>
            <person name="Fan W."/>
            <person name="Wang S."/>
            <person name="Wang H."/>
            <person name="Wang A."/>
            <person name="Jiang F."/>
            <person name="Liu H."/>
            <person name="Zhao H."/>
            <person name="Xu D."/>
            <person name="Zhang Y."/>
        </authorList>
    </citation>
    <scope>NUCLEOTIDE SEQUENCE [LARGE SCALE GENOMIC DNA]</scope>
    <source>
        <strain evidence="2">cv. Punajuju</strain>
        <tissue evidence="1">Leaves</tissue>
    </source>
</reference>
<sequence>MLSGYKSSGLLKARLNSLLLISLSSSNLIPSNGVEYILFSNISSDVSAIENDQVIPFQSFPHTAYIPPWVNIFTATIIMLKNGIALHHREKCSTGLSGLTAYAGLFEICKPKKGEKVFVSAACGSVGNLVGQYTKHLGCYVVGCASSLKKVKLFKEKLGFDEAFNYNEEADLKSILKRYFPDGIDIYFDNVGAEMLEAAILNMNLDGRVAVCGVISQYTDNEKRARPIMLSVIYKRITLRGFLANDYLSLFPEFITTTVNLINTGKIHVLEDVSIGLESVPSAFVGLFRGNNVGKTVVQVSDN</sequence>
<protein>
    <submittedName>
        <fullName evidence="1">Uncharacterized protein</fullName>
    </submittedName>
</protein>
<gene>
    <name evidence="1" type="ORF">L2E82_39227</name>
</gene>
<dbReference type="Proteomes" id="UP001055811">
    <property type="component" value="Linkage Group LG07"/>
</dbReference>
<reference evidence="2" key="1">
    <citation type="journal article" date="2022" name="Mol. Ecol. Resour.">
        <title>The genomes of chicory, endive, great burdock and yacon provide insights into Asteraceae palaeo-polyploidization history and plant inulin production.</title>
        <authorList>
            <person name="Fan W."/>
            <person name="Wang S."/>
            <person name="Wang H."/>
            <person name="Wang A."/>
            <person name="Jiang F."/>
            <person name="Liu H."/>
            <person name="Zhao H."/>
            <person name="Xu D."/>
            <person name="Zhang Y."/>
        </authorList>
    </citation>
    <scope>NUCLEOTIDE SEQUENCE [LARGE SCALE GENOMIC DNA]</scope>
    <source>
        <strain evidence="2">cv. Punajuju</strain>
    </source>
</reference>
<accession>A0ACB9AM00</accession>
<keyword evidence="2" id="KW-1185">Reference proteome</keyword>
<evidence type="ECO:0000313" key="2">
    <source>
        <dbReference type="Proteomes" id="UP001055811"/>
    </source>
</evidence>
<proteinExistence type="predicted"/>
<evidence type="ECO:0000313" key="1">
    <source>
        <dbReference type="EMBL" id="KAI3709465.1"/>
    </source>
</evidence>